<sequence>MLGIATGASIRTSTGGGPGSARRASSSRPGVGARPAGARSVRTSERMSASTACASVSMTRSDSATCAGSADATCARMTIAETWCATVSCRSRASASRSRERTESACLARDSTRSRRSAPMRQAPPMNATAAMRSATGSLPRRLVNTNPAVTTAAPTTRSRPAPQRNTAYGTVRNANVATSAFGSIPAMRCASAKADVDAVMTATLASGADRRHSRTGRIAIVTSTVASGHSRSGRTAPSNTDTRATPAIRIASRALGPSPPAARGRAHAPIAMRRRRFTPGPLRAAAPGGGGRRPIPRRAR</sequence>
<feature type="region of interest" description="Disordered" evidence="1">
    <location>
        <begin position="91"/>
        <end position="142"/>
    </location>
</feature>
<dbReference type="AlphaFoldDB" id="A0A850CCB2"/>
<evidence type="ECO:0000313" key="2">
    <source>
        <dbReference type="EMBL" id="NUQ89569.1"/>
    </source>
</evidence>
<comment type="caution">
    <text evidence="2">The sequence shown here is derived from an EMBL/GenBank/DDBJ whole genome shotgun (WGS) entry which is preliminary data.</text>
</comment>
<evidence type="ECO:0000313" key="3">
    <source>
        <dbReference type="Proteomes" id="UP000574690"/>
    </source>
</evidence>
<protein>
    <submittedName>
        <fullName evidence="2">Uncharacterized protein</fullName>
    </submittedName>
</protein>
<organism evidence="2 3">
    <name type="scientific">Glycomyces artemisiae</name>
    <dbReference type="NCBI Taxonomy" id="1076443"/>
    <lineage>
        <taxon>Bacteria</taxon>
        <taxon>Bacillati</taxon>
        <taxon>Actinomycetota</taxon>
        <taxon>Actinomycetes</taxon>
        <taxon>Glycomycetales</taxon>
        <taxon>Glycomycetaceae</taxon>
        <taxon>Glycomyces</taxon>
    </lineage>
</organism>
<gene>
    <name evidence="2" type="ORF">HOQ43_14060</name>
</gene>
<feature type="compositionally biased region" description="Polar residues" evidence="1">
    <location>
        <begin position="226"/>
        <end position="244"/>
    </location>
</feature>
<reference evidence="2 3" key="1">
    <citation type="submission" date="2020-05" db="EMBL/GenBank/DDBJ databases">
        <title>DNA-SIP metagenomic assembled genomes.</title>
        <authorList>
            <person name="Yu J."/>
        </authorList>
    </citation>
    <scope>NUCLEOTIDE SEQUENCE [LARGE SCALE GENOMIC DNA]</scope>
    <source>
        <strain evidence="2">Bin5.27</strain>
    </source>
</reference>
<feature type="region of interest" description="Disordered" evidence="1">
    <location>
        <begin position="1"/>
        <end position="45"/>
    </location>
</feature>
<proteinExistence type="predicted"/>
<dbReference type="Proteomes" id="UP000574690">
    <property type="component" value="Unassembled WGS sequence"/>
</dbReference>
<dbReference type="EMBL" id="JABFXE010000584">
    <property type="protein sequence ID" value="NUQ89569.1"/>
    <property type="molecule type" value="Genomic_DNA"/>
</dbReference>
<evidence type="ECO:0000256" key="1">
    <source>
        <dbReference type="SAM" id="MobiDB-lite"/>
    </source>
</evidence>
<feature type="region of interest" description="Disordered" evidence="1">
    <location>
        <begin position="226"/>
        <end position="301"/>
    </location>
</feature>
<name>A0A850CCB2_9ACTN</name>
<accession>A0A850CCB2</accession>
<feature type="compositionally biased region" description="Low complexity" evidence="1">
    <location>
        <begin position="20"/>
        <end position="34"/>
    </location>
</feature>